<evidence type="ECO:0000259" key="2">
    <source>
        <dbReference type="Pfam" id="PF19489"/>
    </source>
</evidence>
<proteinExistence type="predicted"/>
<protein>
    <recommendedName>
        <fullName evidence="2">Transglycosylase SLT domain-containing protein</fullName>
    </recommendedName>
</protein>
<dbReference type="SUPFAM" id="SSF53955">
    <property type="entry name" value="Lysozyme-like"/>
    <property type="match status" value="1"/>
</dbReference>
<dbReference type="PROSITE" id="PS51257">
    <property type="entry name" value="PROKAR_LIPOPROTEIN"/>
    <property type="match status" value="1"/>
</dbReference>
<dbReference type="Gene3D" id="1.10.530.10">
    <property type="match status" value="1"/>
</dbReference>
<dbReference type="Proteomes" id="UP000256763">
    <property type="component" value="Unassembled WGS sequence"/>
</dbReference>
<dbReference type="InterPro" id="IPR023346">
    <property type="entry name" value="Lysozyme-like_dom_sf"/>
</dbReference>
<gene>
    <name evidence="3" type="ORF">CAL65_08775</name>
</gene>
<evidence type="ECO:0000256" key="1">
    <source>
        <dbReference type="SAM" id="SignalP"/>
    </source>
</evidence>
<dbReference type="AlphaFoldDB" id="A0A3E0WWK8"/>
<evidence type="ECO:0000313" key="4">
    <source>
        <dbReference type="Proteomes" id="UP000256763"/>
    </source>
</evidence>
<sequence>MRLSLILLALLMIGGCASTPPSNINNVCDIFAEKPHWQRAAERTERQWGVPVHVQMAIIHQESSFRARARPPRKRFLGIPTVRPSSAYGFAQAKDGTWDWYREQTGRRFARRTRFAHATDFIGWYTDVSARTLGIAKTDARNQYLAYHEGHGGFRRQTYRDKSWLIDVSHRVERNAQRYEQQLRDCQRGRVRRALNPF</sequence>
<dbReference type="RefSeq" id="WP_116301721.1">
    <property type="nucleotide sequence ID" value="NZ_NFZV01000006.1"/>
</dbReference>
<evidence type="ECO:0000313" key="3">
    <source>
        <dbReference type="EMBL" id="RFA37384.1"/>
    </source>
</evidence>
<organism evidence="3 4">
    <name type="scientific">Alkalilimnicola ehrlichii</name>
    <dbReference type="NCBI Taxonomy" id="351052"/>
    <lineage>
        <taxon>Bacteria</taxon>
        <taxon>Pseudomonadati</taxon>
        <taxon>Pseudomonadota</taxon>
        <taxon>Gammaproteobacteria</taxon>
        <taxon>Chromatiales</taxon>
        <taxon>Ectothiorhodospiraceae</taxon>
        <taxon>Alkalilimnicola</taxon>
    </lineage>
</organism>
<dbReference type="Pfam" id="PF19489">
    <property type="entry name" value="SLT_4"/>
    <property type="match status" value="1"/>
</dbReference>
<keyword evidence="4" id="KW-1185">Reference proteome</keyword>
<name>A0A3E0WWK8_9GAMM</name>
<keyword evidence="1" id="KW-0732">Signal</keyword>
<dbReference type="InterPro" id="IPR045795">
    <property type="entry name" value="SLT_4"/>
</dbReference>
<feature type="signal peptide" evidence="1">
    <location>
        <begin position="1"/>
        <end position="17"/>
    </location>
</feature>
<reference evidence="4" key="1">
    <citation type="submission" date="2017-05" db="EMBL/GenBank/DDBJ databases">
        <authorList>
            <person name="Sharma S."/>
            <person name="Sidhu C."/>
            <person name="Pinnaka A.K."/>
        </authorList>
    </citation>
    <scope>NUCLEOTIDE SEQUENCE [LARGE SCALE GENOMIC DNA]</scope>
    <source>
        <strain evidence="4">AK93</strain>
    </source>
</reference>
<comment type="caution">
    <text evidence="3">The sequence shown here is derived from an EMBL/GenBank/DDBJ whole genome shotgun (WGS) entry which is preliminary data.</text>
</comment>
<dbReference type="EMBL" id="NFZW01000007">
    <property type="protein sequence ID" value="RFA37384.1"/>
    <property type="molecule type" value="Genomic_DNA"/>
</dbReference>
<feature type="domain" description="Transglycosylase SLT" evidence="2">
    <location>
        <begin position="5"/>
        <end position="186"/>
    </location>
</feature>
<accession>A0A3E0WWK8</accession>
<dbReference type="OrthoDB" id="9789144at2"/>
<feature type="chain" id="PRO_5017683304" description="Transglycosylase SLT domain-containing protein" evidence="1">
    <location>
        <begin position="18"/>
        <end position="198"/>
    </location>
</feature>